<proteinExistence type="predicted"/>
<evidence type="ECO:0000313" key="1">
    <source>
        <dbReference type="EMBL" id="SVB46032.1"/>
    </source>
</evidence>
<organism evidence="1">
    <name type="scientific">marine metagenome</name>
    <dbReference type="NCBI Taxonomy" id="408172"/>
    <lineage>
        <taxon>unclassified sequences</taxon>
        <taxon>metagenomes</taxon>
        <taxon>ecological metagenomes</taxon>
    </lineage>
</organism>
<dbReference type="AlphaFoldDB" id="A0A382E6R9"/>
<gene>
    <name evidence="1" type="ORF">METZ01_LOCUS198886</name>
</gene>
<accession>A0A382E6R9</accession>
<protein>
    <submittedName>
        <fullName evidence="1">Uncharacterized protein</fullName>
    </submittedName>
</protein>
<name>A0A382E6R9_9ZZZZ</name>
<sequence>MHLDSDWRADTEVEFILQLVGRKVY</sequence>
<reference evidence="1" key="1">
    <citation type="submission" date="2018-05" db="EMBL/GenBank/DDBJ databases">
        <authorList>
            <person name="Lanie J.A."/>
            <person name="Ng W.-L."/>
            <person name="Kazmierczak K.M."/>
            <person name="Andrzejewski T.M."/>
            <person name="Davidsen T.M."/>
            <person name="Wayne K.J."/>
            <person name="Tettelin H."/>
            <person name="Glass J.I."/>
            <person name="Rusch D."/>
            <person name="Podicherti R."/>
            <person name="Tsui H.-C.T."/>
            <person name="Winkler M.E."/>
        </authorList>
    </citation>
    <scope>NUCLEOTIDE SEQUENCE</scope>
</reference>
<dbReference type="EMBL" id="UINC01042850">
    <property type="protein sequence ID" value="SVB46032.1"/>
    <property type="molecule type" value="Genomic_DNA"/>
</dbReference>